<evidence type="ECO:0000256" key="1">
    <source>
        <dbReference type="ARBA" id="ARBA00010088"/>
    </source>
</evidence>
<accession>A0A6A6ABE0</accession>
<proteinExistence type="inferred from homology"/>
<evidence type="ECO:0000256" key="3">
    <source>
        <dbReference type="PIRSR" id="PIRSR001112-1"/>
    </source>
</evidence>
<dbReference type="GeneID" id="54404373"/>
<dbReference type="GO" id="GO:0097176">
    <property type="term" value="P:epoxide metabolic process"/>
    <property type="evidence" value="ECO:0007669"/>
    <property type="project" value="TreeGrafter"/>
</dbReference>
<reference evidence="5" key="1">
    <citation type="journal article" date="2020" name="Stud. Mycol.">
        <title>101 Dothideomycetes genomes: a test case for predicting lifestyles and emergence of pathogens.</title>
        <authorList>
            <person name="Haridas S."/>
            <person name="Albert R."/>
            <person name="Binder M."/>
            <person name="Bloem J."/>
            <person name="Labutti K."/>
            <person name="Salamov A."/>
            <person name="Andreopoulos B."/>
            <person name="Baker S."/>
            <person name="Barry K."/>
            <person name="Bills G."/>
            <person name="Bluhm B."/>
            <person name="Cannon C."/>
            <person name="Castanera R."/>
            <person name="Culley D."/>
            <person name="Daum C."/>
            <person name="Ezra D."/>
            <person name="Gonzalez J."/>
            <person name="Henrissat B."/>
            <person name="Kuo A."/>
            <person name="Liang C."/>
            <person name="Lipzen A."/>
            <person name="Lutzoni F."/>
            <person name="Magnuson J."/>
            <person name="Mondo S."/>
            <person name="Nolan M."/>
            <person name="Ohm R."/>
            <person name="Pangilinan J."/>
            <person name="Park H.-J."/>
            <person name="Ramirez L."/>
            <person name="Alfaro M."/>
            <person name="Sun H."/>
            <person name="Tritt A."/>
            <person name="Yoshinaga Y."/>
            <person name="Zwiers L.-H."/>
            <person name="Turgeon B."/>
            <person name="Goodwin S."/>
            <person name="Spatafora J."/>
            <person name="Crous P."/>
            <person name="Grigoriev I."/>
        </authorList>
    </citation>
    <scope>NUCLEOTIDE SEQUENCE</scope>
    <source>
        <strain evidence="5">CBS 119687</strain>
    </source>
</reference>
<dbReference type="InterPro" id="IPR000639">
    <property type="entry name" value="Epox_hydrolase-like"/>
</dbReference>
<dbReference type="EMBL" id="ML977509">
    <property type="protein sequence ID" value="KAF2128177.1"/>
    <property type="molecule type" value="Genomic_DNA"/>
</dbReference>
<keyword evidence="2 5" id="KW-0378">Hydrolase</keyword>
<evidence type="ECO:0000259" key="4">
    <source>
        <dbReference type="Pfam" id="PF06441"/>
    </source>
</evidence>
<dbReference type="Gene3D" id="3.40.50.1820">
    <property type="entry name" value="alpha/beta hydrolase"/>
    <property type="match status" value="1"/>
</dbReference>
<organism evidence="5 6">
    <name type="scientific">Dothidotthia symphoricarpi CBS 119687</name>
    <dbReference type="NCBI Taxonomy" id="1392245"/>
    <lineage>
        <taxon>Eukaryota</taxon>
        <taxon>Fungi</taxon>
        <taxon>Dikarya</taxon>
        <taxon>Ascomycota</taxon>
        <taxon>Pezizomycotina</taxon>
        <taxon>Dothideomycetes</taxon>
        <taxon>Pleosporomycetidae</taxon>
        <taxon>Pleosporales</taxon>
        <taxon>Dothidotthiaceae</taxon>
        <taxon>Dothidotthia</taxon>
    </lineage>
</organism>
<feature type="active site" description="Proton acceptor" evidence="3">
    <location>
        <position position="355"/>
    </location>
</feature>
<dbReference type="InterPro" id="IPR029058">
    <property type="entry name" value="AB_hydrolase_fold"/>
</dbReference>
<comment type="similarity">
    <text evidence="1">Belongs to the peptidase S33 family.</text>
</comment>
<dbReference type="PANTHER" id="PTHR21661:SF39">
    <property type="entry name" value="HYDROLASE, PUTATIVE (AFU_ORTHOLOGUE AFUA_3G08960)-RELATED"/>
    <property type="match status" value="1"/>
</dbReference>
<dbReference type="Pfam" id="PF06441">
    <property type="entry name" value="EHN"/>
    <property type="match status" value="1"/>
</dbReference>
<dbReference type="RefSeq" id="XP_033522566.1">
    <property type="nucleotide sequence ID" value="XM_033663941.1"/>
</dbReference>
<dbReference type="PRINTS" id="PR00412">
    <property type="entry name" value="EPOXHYDRLASE"/>
</dbReference>
<dbReference type="Proteomes" id="UP000799771">
    <property type="component" value="Unassembled WGS sequence"/>
</dbReference>
<evidence type="ECO:0000313" key="6">
    <source>
        <dbReference type="Proteomes" id="UP000799771"/>
    </source>
</evidence>
<feature type="domain" description="Epoxide hydrolase N-terminal" evidence="4">
    <location>
        <begin position="10"/>
        <end position="117"/>
    </location>
</feature>
<protein>
    <submittedName>
        <fullName evidence="5">Epoxide hydrolase-like protein</fullName>
    </submittedName>
</protein>
<sequence length="380" mass="43833">MSYSPPSSAKPFTLNIPEQDLSEWRQLLQLSKLSPDTYEGRQEDRRFGITRKWLSDAKEYWLNEYDWRAEEKYINSFANYKMQIEEIDLHFLAIFSEKKDAIPIVFMHGWPGSFIEFLPICALIREQYSAKDLPYHIIVPSLPGYTLSSGGPVDKNWTMEDTARVINQLMLNLNFDRYIAQGGDIGSFESRLLAQEYDACVGMHLNMMRVADKPDESTLSTLEKNALDYATKWQATGTAYAQEHATRPSTIGHVLSSSPLALLSWIGEKFVEWSDTDPPLSTILTNISLYWFTSSFPRSIYPYRQIFVERRPRLEFCKKPTGFSFFPRELAPGIKSVLEKNCNLVSYSTHEHGGHFAALEMPKELWSDVEEFVKLAWKKV</sequence>
<dbReference type="GO" id="GO:0004301">
    <property type="term" value="F:epoxide hydrolase activity"/>
    <property type="evidence" value="ECO:0007669"/>
    <property type="project" value="TreeGrafter"/>
</dbReference>
<evidence type="ECO:0000256" key="2">
    <source>
        <dbReference type="ARBA" id="ARBA00022801"/>
    </source>
</evidence>
<dbReference type="AlphaFoldDB" id="A0A6A6ABE0"/>
<evidence type="ECO:0000313" key="5">
    <source>
        <dbReference type="EMBL" id="KAF2128177.1"/>
    </source>
</evidence>
<dbReference type="InterPro" id="IPR010497">
    <property type="entry name" value="Epoxide_hydro_N"/>
</dbReference>
<keyword evidence="6" id="KW-1185">Reference proteome</keyword>
<dbReference type="PANTHER" id="PTHR21661">
    <property type="entry name" value="EPOXIDE HYDROLASE 1-RELATED"/>
    <property type="match status" value="1"/>
</dbReference>
<dbReference type="PIRSF" id="PIRSF001112">
    <property type="entry name" value="Epoxide_hydrolase"/>
    <property type="match status" value="1"/>
</dbReference>
<dbReference type="SUPFAM" id="SSF53474">
    <property type="entry name" value="alpha/beta-Hydrolases"/>
    <property type="match status" value="1"/>
</dbReference>
<feature type="active site" description="Proton donor" evidence="3">
    <location>
        <position position="303"/>
    </location>
</feature>
<feature type="active site" description="Nucleophile" evidence="3">
    <location>
        <position position="184"/>
    </location>
</feature>
<gene>
    <name evidence="5" type="ORF">P153DRAFT_294214</name>
</gene>
<dbReference type="InterPro" id="IPR016292">
    <property type="entry name" value="Epoxide_hydrolase"/>
</dbReference>
<dbReference type="OrthoDB" id="7130006at2759"/>
<name>A0A6A6ABE0_9PLEO</name>